<dbReference type="InterPro" id="IPR036206">
    <property type="entry name" value="ThiamineP_synth_sf"/>
</dbReference>
<feature type="binding site" evidence="9">
    <location>
        <position position="171"/>
    </location>
    <ligand>
        <name>2-[(2R,5Z)-2-carboxy-4-methylthiazol-5(2H)-ylidene]ethyl phosphate</name>
        <dbReference type="ChEBI" id="CHEBI:62899"/>
    </ligand>
</feature>
<organism evidence="13 14">
    <name type="scientific">Martelella mangrovi</name>
    <dbReference type="NCBI Taxonomy" id="1397477"/>
    <lineage>
        <taxon>Bacteria</taxon>
        <taxon>Pseudomonadati</taxon>
        <taxon>Pseudomonadota</taxon>
        <taxon>Alphaproteobacteria</taxon>
        <taxon>Hyphomicrobiales</taxon>
        <taxon>Aurantimonadaceae</taxon>
        <taxon>Martelella</taxon>
    </lineage>
</organism>
<dbReference type="HAMAP" id="MF_00097">
    <property type="entry name" value="TMP_synthase"/>
    <property type="match status" value="1"/>
</dbReference>
<dbReference type="PANTHER" id="PTHR20857:SF15">
    <property type="entry name" value="THIAMINE-PHOSPHATE SYNTHASE"/>
    <property type="match status" value="1"/>
</dbReference>
<evidence type="ECO:0000256" key="10">
    <source>
        <dbReference type="RuleBase" id="RU003826"/>
    </source>
</evidence>
<proteinExistence type="inferred from homology"/>
<dbReference type="RefSeq" id="WP_354433777.1">
    <property type="nucleotide sequence ID" value="NZ_JBEPLY010000004.1"/>
</dbReference>
<dbReference type="PANTHER" id="PTHR20857">
    <property type="entry name" value="THIAMINE-PHOSPHATE PYROPHOSPHORYLASE"/>
    <property type="match status" value="1"/>
</dbReference>
<comment type="cofactor">
    <cofactor evidence="9">
        <name>Mg(2+)</name>
        <dbReference type="ChEBI" id="CHEBI:18420"/>
    </cofactor>
    <text evidence="9">Binds 1 Mg(2+) ion per subunit.</text>
</comment>
<dbReference type="EMBL" id="JBEPLY010000004">
    <property type="protein sequence ID" value="MET3599679.1"/>
    <property type="molecule type" value="Genomic_DNA"/>
</dbReference>
<evidence type="ECO:0000256" key="6">
    <source>
        <dbReference type="ARBA" id="ARBA00047334"/>
    </source>
</evidence>
<dbReference type="Gene3D" id="3.20.20.70">
    <property type="entry name" value="Aldolase class I"/>
    <property type="match status" value="1"/>
</dbReference>
<keyword evidence="3 9" id="KW-0479">Metal-binding</keyword>
<feature type="binding site" evidence="9">
    <location>
        <position position="70"/>
    </location>
    <ligand>
        <name>4-amino-2-methyl-5-(diphosphooxymethyl)pyrimidine</name>
        <dbReference type="ChEBI" id="CHEBI:57841"/>
    </ligand>
</feature>
<evidence type="ECO:0000256" key="5">
    <source>
        <dbReference type="ARBA" id="ARBA00022977"/>
    </source>
</evidence>
<keyword evidence="4 9" id="KW-0460">Magnesium</keyword>
<comment type="similarity">
    <text evidence="9 10">Belongs to the thiamine-phosphate synthase family.</text>
</comment>
<comment type="catalytic activity">
    <reaction evidence="8 9 10">
        <text>2-[(2R,5Z)-2-carboxy-4-methylthiazol-5(2H)-ylidene]ethyl phosphate + 4-amino-2-methyl-5-(diphosphooxymethyl)pyrimidine + 2 H(+) = thiamine phosphate + CO2 + diphosphate</text>
        <dbReference type="Rhea" id="RHEA:47844"/>
        <dbReference type="ChEBI" id="CHEBI:15378"/>
        <dbReference type="ChEBI" id="CHEBI:16526"/>
        <dbReference type="ChEBI" id="CHEBI:33019"/>
        <dbReference type="ChEBI" id="CHEBI:37575"/>
        <dbReference type="ChEBI" id="CHEBI:57841"/>
        <dbReference type="ChEBI" id="CHEBI:62899"/>
        <dbReference type="EC" id="2.5.1.3"/>
    </reaction>
</comment>
<reference evidence="13 14" key="1">
    <citation type="submission" date="2024-06" db="EMBL/GenBank/DDBJ databases">
        <title>Genomic Encyclopedia of Type Strains, Phase IV (KMG-IV): sequencing the most valuable type-strain genomes for metagenomic binning, comparative biology and taxonomic classification.</title>
        <authorList>
            <person name="Goeker M."/>
        </authorList>
    </citation>
    <scope>NUCLEOTIDE SEQUENCE [LARGE SCALE GENOMIC DNA]</scope>
    <source>
        <strain evidence="13 14">DSM 28102</strain>
    </source>
</reference>
<protein>
    <recommendedName>
        <fullName evidence="9">Thiamine-phosphate synthase</fullName>
        <shortName evidence="9">TP synthase</shortName>
        <shortName evidence="9">TPS</shortName>
        <ecNumber evidence="9">2.5.1.3</ecNumber>
    </recommendedName>
    <alternativeName>
        <fullName evidence="9">Thiamine-phosphate pyrophosphorylase</fullName>
        <shortName evidence="9">TMP pyrophosphorylase</shortName>
        <shortName evidence="9">TMP-PPase</shortName>
    </alternativeName>
</protein>
<name>A0ABV2IAQ9_9HYPH</name>
<evidence type="ECO:0000256" key="8">
    <source>
        <dbReference type="ARBA" id="ARBA00047883"/>
    </source>
</evidence>
<dbReference type="InterPro" id="IPR013785">
    <property type="entry name" value="Aldolase_TIM"/>
</dbReference>
<comment type="catalytic activity">
    <reaction evidence="6 9 10">
        <text>4-methyl-5-(2-phosphooxyethyl)-thiazole + 4-amino-2-methyl-5-(diphosphooxymethyl)pyrimidine + H(+) = thiamine phosphate + diphosphate</text>
        <dbReference type="Rhea" id="RHEA:22328"/>
        <dbReference type="ChEBI" id="CHEBI:15378"/>
        <dbReference type="ChEBI" id="CHEBI:33019"/>
        <dbReference type="ChEBI" id="CHEBI:37575"/>
        <dbReference type="ChEBI" id="CHEBI:57841"/>
        <dbReference type="ChEBI" id="CHEBI:58296"/>
        <dbReference type="EC" id="2.5.1.3"/>
    </reaction>
</comment>
<feature type="binding site" evidence="9">
    <location>
        <position position="109"/>
    </location>
    <ligand>
        <name>4-amino-2-methyl-5-(diphosphooxymethyl)pyrimidine</name>
        <dbReference type="ChEBI" id="CHEBI:57841"/>
    </ligand>
</feature>
<dbReference type="EC" id="2.5.1.3" evidence="9"/>
<evidence type="ECO:0000256" key="7">
    <source>
        <dbReference type="ARBA" id="ARBA00047851"/>
    </source>
</evidence>
<dbReference type="InterPro" id="IPR022998">
    <property type="entry name" value="ThiamineP_synth_TenI"/>
</dbReference>
<evidence type="ECO:0000256" key="9">
    <source>
        <dbReference type="HAMAP-Rule" id="MF_00097"/>
    </source>
</evidence>
<evidence type="ECO:0000313" key="13">
    <source>
        <dbReference type="EMBL" id="MET3599679.1"/>
    </source>
</evidence>
<comment type="function">
    <text evidence="9">Condenses 4-methyl-5-(beta-hydroxyethyl)thiazole monophosphate (THZ-P) and 2-methyl-4-amino-5-hydroxymethyl pyrimidine pyrophosphate (HMP-PP) to form thiamine monophosphate (TMP).</text>
</comment>
<dbReference type="Proteomes" id="UP001549164">
    <property type="component" value="Unassembled WGS sequence"/>
</dbReference>
<comment type="caution">
    <text evidence="13">The sequence shown here is derived from an EMBL/GenBank/DDBJ whole genome shotgun (WGS) entry which is preliminary data.</text>
</comment>
<comment type="catalytic activity">
    <reaction evidence="7 9 10">
        <text>2-(2-carboxy-4-methylthiazol-5-yl)ethyl phosphate + 4-amino-2-methyl-5-(diphosphooxymethyl)pyrimidine + 2 H(+) = thiamine phosphate + CO2 + diphosphate</text>
        <dbReference type="Rhea" id="RHEA:47848"/>
        <dbReference type="ChEBI" id="CHEBI:15378"/>
        <dbReference type="ChEBI" id="CHEBI:16526"/>
        <dbReference type="ChEBI" id="CHEBI:33019"/>
        <dbReference type="ChEBI" id="CHEBI:37575"/>
        <dbReference type="ChEBI" id="CHEBI:57841"/>
        <dbReference type="ChEBI" id="CHEBI:62890"/>
        <dbReference type="EC" id="2.5.1.3"/>
    </reaction>
</comment>
<keyword evidence="2 9" id="KW-0808">Transferase</keyword>
<evidence type="ECO:0000256" key="11">
    <source>
        <dbReference type="RuleBase" id="RU004253"/>
    </source>
</evidence>
<evidence type="ECO:0000259" key="12">
    <source>
        <dbReference type="Pfam" id="PF02581"/>
    </source>
</evidence>
<accession>A0ABV2IAQ9</accession>
<feature type="binding site" evidence="9">
    <location>
        <position position="90"/>
    </location>
    <ligand>
        <name>Mg(2+)</name>
        <dbReference type="ChEBI" id="CHEBI:18420"/>
    </ligand>
</feature>
<comment type="pathway">
    <text evidence="1 9 11">Cofactor biosynthesis; thiamine diphosphate biosynthesis; thiamine phosphate from 4-amino-2-methyl-5-diphosphomethylpyrimidine and 4-methyl-5-(2-phosphoethyl)-thiazole: step 1/1.</text>
</comment>
<evidence type="ECO:0000256" key="1">
    <source>
        <dbReference type="ARBA" id="ARBA00005165"/>
    </source>
</evidence>
<feature type="domain" description="Thiamine phosphate synthase/TenI" evidence="12">
    <location>
        <begin position="9"/>
        <end position="194"/>
    </location>
</feature>
<feature type="binding site" evidence="9">
    <location>
        <begin position="38"/>
        <end position="42"/>
    </location>
    <ligand>
        <name>4-amino-2-methyl-5-(diphosphooxymethyl)pyrimidine</name>
        <dbReference type="ChEBI" id="CHEBI:57841"/>
    </ligand>
</feature>
<keyword evidence="5 9" id="KW-0784">Thiamine biosynthesis</keyword>
<evidence type="ECO:0000256" key="4">
    <source>
        <dbReference type="ARBA" id="ARBA00022842"/>
    </source>
</evidence>
<feature type="binding site" evidence="9">
    <location>
        <begin position="135"/>
        <end position="137"/>
    </location>
    <ligand>
        <name>2-[(2R,5Z)-2-carboxy-4-methylthiazol-5(2H)-ylidene]ethyl phosphate</name>
        <dbReference type="ChEBI" id="CHEBI:62899"/>
    </ligand>
</feature>
<evidence type="ECO:0000313" key="14">
    <source>
        <dbReference type="Proteomes" id="UP001549164"/>
    </source>
</evidence>
<evidence type="ECO:0000256" key="3">
    <source>
        <dbReference type="ARBA" id="ARBA00022723"/>
    </source>
</evidence>
<feature type="binding site" evidence="9">
    <location>
        <position position="138"/>
    </location>
    <ligand>
        <name>4-amino-2-methyl-5-(diphosphooxymethyl)pyrimidine</name>
        <dbReference type="ChEBI" id="CHEBI:57841"/>
    </ligand>
</feature>
<dbReference type="NCBIfam" id="TIGR00693">
    <property type="entry name" value="thiE"/>
    <property type="match status" value="1"/>
</dbReference>
<dbReference type="GO" id="GO:0004789">
    <property type="term" value="F:thiamine-phosphate diphosphorylase activity"/>
    <property type="evidence" value="ECO:0007669"/>
    <property type="project" value="UniProtKB-EC"/>
</dbReference>
<gene>
    <name evidence="9" type="primary">thiE</name>
    <name evidence="13" type="ORF">ABID12_001618</name>
</gene>
<dbReference type="SUPFAM" id="SSF51391">
    <property type="entry name" value="Thiamin phosphate synthase"/>
    <property type="match status" value="1"/>
</dbReference>
<evidence type="ECO:0000256" key="2">
    <source>
        <dbReference type="ARBA" id="ARBA00022679"/>
    </source>
</evidence>
<sequence>MRTVDYRLNAIVDAGLVEAAPLAELARLAAENGATLIQYRDKFAKTRQMVERAVQIRAALAPTGVPFVVNDRVDVALAAEADGVHLGSDDMPAEIARKLLGPDAIIGLTVKNASDGARAAAAPVDYACIGGVFQTLSKINMDPPVGLNGFRALRRGLKRARPDLPVGAIAGIKLEDVPRLMAEGADGIAVISAIFHAPDVAAATRELRRSVDTAIAPPAQ</sequence>
<feature type="binding site" evidence="9">
    <location>
        <position position="71"/>
    </location>
    <ligand>
        <name>Mg(2+)</name>
        <dbReference type="ChEBI" id="CHEBI:18420"/>
    </ligand>
</feature>
<feature type="binding site" evidence="9">
    <location>
        <begin position="191"/>
        <end position="192"/>
    </location>
    <ligand>
        <name>2-[(2R,5Z)-2-carboxy-4-methylthiazol-5(2H)-ylidene]ethyl phosphate</name>
        <dbReference type="ChEBI" id="CHEBI:62899"/>
    </ligand>
</feature>
<dbReference type="InterPro" id="IPR034291">
    <property type="entry name" value="TMP_synthase"/>
</dbReference>
<dbReference type="Pfam" id="PF02581">
    <property type="entry name" value="TMP-TENI"/>
    <property type="match status" value="1"/>
</dbReference>
<dbReference type="CDD" id="cd00564">
    <property type="entry name" value="TMP_TenI"/>
    <property type="match status" value="1"/>
</dbReference>
<keyword evidence="14" id="KW-1185">Reference proteome</keyword>